<organism evidence="2 3">
    <name type="scientific">Brachybacterium fresconis</name>
    <dbReference type="NCBI Taxonomy" id="173363"/>
    <lineage>
        <taxon>Bacteria</taxon>
        <taxon>Bacillati</taxon>
        <taxon>Actinomycetota</taxon>
        <taxon>Actinomycetes</taxon>
        <taxon>Micrococcales</taxon>
        <taxon>Dermabacteraceae</taxon>
        <taxon>Brachybacterium</taxon>
    </lineage>
</organism>
<dbReference type="PANTHER" id="PTHR35004">
    <property type="entry name" value="TRANSPOSASE RV3428C-RELATED"/>
    <property type="match status" value="1"/>
</dbReference>
<dbReference type="SUPFAM" id="SSF53098">
    <property type="entry name" value="Ribonuclease H-like"/>
    <property type="match status" value="1"/>
</dbReference>
<evidence type="ECO:0000313" key="2">
    <source>
        <dbReference type="EMBL" id="MBP2407804.1"/>
    </source>
</evidence>
<evidence type="ECO:0000259" key="1">
    <source>
        <dbReference type="PROSITE" id="PS50994"/>
    </source>
</evidence>
<name>A0ABS4YG98_9MICO</name>
<dbReference type="InterPro" id="IPR047656">
    <property type="entry name" value="IS481-like_transpos"/>
</dbReference>
<dbReference type="NCBIfam" id="NF033577">
    <property type="entry name" value="transpos_IS481"/>
    <property type="match status" value="1"/>
</dbReference>
<dbReference type="Pfam" id="PF13565">
    <property type="entry name" value="HTH_32"/>
    <property type="match status" value="1"/>
</dbReference>
<evidence type="ECO:0000313" key="3">
    <source>
        <dbReference type="Proteomes" id="UP000698222"/>
    </source>
</evidence>
<dbReference type="InterPro" id="IPR012337">
    <property type="entry name" value="RNaseH-like_sf"/>
</dbReference>
<protein>
    <submittedName>
        <fullName evidence="2">Transposase InsO family protein</fullName>
    </submittedName>
</protein>
<dbReference type="InterPro" id="IPR036397">
    <property type="entry name" value="RNaseH_sf"/>
</dbReference>
<dbReference type="InterPro" id="IPR009057">
    <property type="entry name" value="Homeodomain-like_sf"/>
</dbReference>
<dbReference type="EMBL" id="JAGIOC010000001">
    <property type="protein sequence ID" value="MBP2407804.1"/>
    <property type="molecule type" value="Genomic_DNA"/>
</dbReference>
<dbReference type="Gene3D" id="3.30.420.10">
    <property type="entry name" value="Ribonuclease H-like superfamily/Ribonuclease H"/>
    <property type="match status" value="1"/>
</dbReference>
<dbReference type="Proteomes" id="UP000698222">
    <property type="component" value="Unassembled WGS sequence"/>
</dbReference>
<dbReference type="SUPFAM" id="SSF46689">
    <property type="entry name" value="Homeodomain-like"/>
    <property type="match status" value="1"/>
</dbReference>
<feature type="domain" description="Integrase catalytic" evidence="1">
    <location>
        <begin position="138"/>
        <end position="324"/>
    </location>
</feature>
<keyword evidence="3" id="KW-1185">Reference proteome</keyword>
<gene>
    <name evidence="2" type="ORF">JOF44_000707</name>
</gene>
<dbReference type="InterPro" id="IPR001584">
    <property type="entry name" value="Integrase_cat-core"/>
</dbReference>
<sequence length="354" mass="40496">MHHRNAPLTVVGRQRAVAQVVDSGRPIAHVAAEFRIARTTLSKWVGRFREHGEAGLEDHSSAPANRPTRLPIWALELIESWRRKKKWSARRITRELADGHGFACCVRTVTRWLDRLGLNRIRDITPDGENLRSPGKIIARYPGHMVHMDVKKVGKLRDGGGWWAHGRGSVQDKKKHGQRVGYAYLHSIIDGFSRLAYTEALEDEKASTTIGFFHRARVFFAAHGITRISRLVTDNGANYTSKAFRRSTRAFIGRHQRTKIYTPRHNGKIERYQRILADECLYARPYASENERREAIAVWVHHYDYHRPHTACGDQPPASRLHTGVDNVMTNYTRRASRRFAHAVAGRAGRSEPR</sequence>
<comment type="caution">
    <text evidence="2">The sequence shown here is derived from an EMBL/GenBank/DDBJ whole genome shotgun (WGS) entry which is preliminary data.</text>
</comment>
<accession>A0ABS4YG98</accession>
<proteinExistence type="predicted"/>
<dbReference type="PANTHER" id="PTHR35004:SF6">
    <property type="entry name" value="TRANSPOSASE"/>
    <property type="match status" value="1"/>
</dbReference>
<reference evidence="2 3" key="1">
    <citation type="submission" date="2021-03" db="EMBL/GenBank/DDBJ databases">
        <title>Sequencing the genomes of 1000 actinobacteria strains.</title>
        <authorList>
            <person name="Klenk H.-P."/>
        </authorList>
    </citation>
    <scope>NUCLEOTIDE SEQUENCE [LARGE SCALE GENOMIC DNA]</scope>
    <source>
        <strain evidence="2 3">DSM 14564</strain>
    </source>
</reference>
<dbReference type="PROSITE" id="PS50994">
    <property type="entry name" value="INTEGRASE"/>
    <property type="match status" value="1"/>
</dbReference>
<dbReference type="Pfam" id="PF13683">
    <property type="entry name" value="rve_3"/>
    <property type="match status" value="1"/>
</dbReference>